<organism evidence="1 2">
    <name type="scientific">Parasponia andersonii</name>
    <name type="common">Sponia andersonii</name>
    <dbReference type="NCBI Taxonomy" id="3476"/>
    <lineage>
        <taxon>Eukaryota</taxon>
        <taxon>Viridiplantae</taxon>
        <taxon>Streptophyta</taxon>
        <taxon>Embryophyta</taxon>
        <taxon>Tracheophyta</taxon>
        <taxon>Spermatophyta</taxon>
        <taxon>Magnoliopsida</taxon>
        <taxon>eudicotyledons</taxon>
        <taxon>Gunneridae</taxon>
        <taxon>Pentapetalae</taxon>
        <taxon>rosids</taxon>
        <taxon>fabids</taxon>
        <taxon>Rosales</taxon>
        <taxon>Cannabaceae</taxon>
        <taxon>Parasponia</taxon>
    </lineage>
</organism>
<evidence type="ECO:0000313" key="2">
    <source>
        <dbReference type="Proteomes" id="UP000237105"/>
    </source>
</evidence>
<feature type="non-terminal residue" evidence="1">
    <location>
        <position position="54"/>
    </location>
</feature>
<dbReference type="AlphaFoldDB" id="A0A2P5D074"/>
<reference evidence="2" key="1">
    <citation type="submission" date="2016-06" db="EMBL/GenBank/DDBJ databases">
        <title>Parallel loss of symbiosis genes in relatives of nitrogen-fixing non-legume Parasponia.</title>
        <authorList>
            <person name="Van Velzen R."/>
            <person name="Holmer R."/>
            <person name="Bu F."/>
            <person name="Rutten L."/>
            <person name="Van Zeijl A."/>
            <person name="Liu W."/>
            <person name="Santuari L."/>
            <person name="Cao Q."/>
            <person name="Sharma T."/>
            <person name="Shen D."/>
            <person name="Roswanjaya Y."/>
            <person name="Wardhani T."/>
            <person name="Kalhor M.S."/>
            <person name="Jansen J."/>
            <person name="Van den Hoogen J."/>
            <person name="Gungor B."/>
            <person name="Hartog M."/>
            <person name="Hontelez J."/>
            <person name="Verver J."/>
            <person name="Yang W.-C."/>
            <person name="Schijlen E."/>
            <person name="Repin R."/>
            <person name="Schilthuizen M."/>
            <person name="Schranz E."/>
            <person name="Heidstra R."/>
            <person name="Miyata K."/>
            <person name="Fedorova E."/>
            <person name="Kohlen W."/>
            <person name="Bisseling T."/>
            <person name="Smit S."/>
            <person name="Geurts R."/>
        </authorList>
    </citation>
    <scope>NUCLEOTIDE SEQUENCE [LARGE SCALE GENOMIC DNA]</scope>
    <source>
        <strain evidence="2">cv. WU1-14</strain>
    </source>
</reference>
<comment type="caution">
    <text evidence="1">The sequence shown here is derived from an EMBL/GenBank/DDBJ whole genome shotgun (WGS) entry which is preliminary data.</text>
</comment>
<sequence length="54" mass="6342">MHVRILGTTLIILYDTIYGRQLLILVETYQAKDEKLSTYERQLDGRRWGSGQTK</sequence>
<name>A0A2P5D074_PARAD</name>
<dbReference type="Proteomes" id="UP000237105">
    <property type="component" value="Unassembled WGS sequence"/>
</dbReference>
<accession>A0A2P5D074</accession>
<dbReference type="EMBL" id="JXTB01000078">
    <property type="protein sequence ID" value="PON66625.1"/>
    <property type="molecule type" value="Genomic_DNA"/>
</dbReference>
<protein>
    <submittedName>
        <fullName evidence="1">Uncharacterized protein</fullName>
    </submittedName>
</protein>
<evidence type="ECO:0000313" key="1">
    <source>
        <dbReference type="EMBL" id="PON66625.1"/>
    </source>
</evidence>
<keyword evidence="2" id="KW-1185">Reference proteome</keyword>
<proteinExistence type="predicted"/>
<gene>
    <name evidence="1" type="ORF">PanWU01x14_108670</name>
</gene>